<dbReference type="PROSITE" id="PS50011">
    <property type="entry name" value="PROTEIN_KINASE_DOM"/>
    <property type="match status" value="1"/>
</dbReference>
<dbReference type="GO" id="GO:0005524">
    <property type="term" value="F:ATP binding"/>
    <property type="evidence" value="ECO:0007669"/>
    <property type="project" value="UniProtKB-KW"/>
</dbReference>
<dbReference type="EMBL" id="AJWK01020457">
    <property type="status" value="NOT_ANNOTATED_CDS"/>
    <property type="molecule type" value="Genomic_DNA"/>
</dbReference>
<dbReference type="VEuPathDB" id="VectorBase:LLONM1_011045"/>
<organism evidence="4 5">
    <name type="scientific">Lutzomyia longipalpis</name>
    <name type="common">Sand fly</name>
    <dbReference type="NCBI Taxonomy" id="7200"/>
    <lineage>
        <taxon>Eukaryota</taxon>
        <taxon>Metazoa</taxon>
        <taxon>Ecdysozoa</taxon>
        <taxon>Arthropoda</taxon>
        <taxon>Hexapoda</taxon>
        <taxon>Insecta</taxon>
        <taxon>Pterygota</taxon>
        <taxon>Neoptera</taxon>
        <taxon>Endopterygota</taxon>
        <taxon>Diptera</taxon>
        <taxon>Nematocera</taxon>
        <taxon>Psychodoidea</taxon>
        <taxon>Psychodidae</taxon>
        <taxon>Lutzomyia</taxon>
        <taxon>Lutzomyia</taxon>
    </lineage>
</organism>
<dbReference type="VEuPathDB" id="VectorBase:LLOJ006321"/>
<keyword evidence="1" id="KW-0547">Nucleotide-binding</keyword>
<dbReference type="InterPro" id="IPR000719">
    <property type="entry name" value="Prot_kinase_dom"/>
</dbReference>
<dbReference type="Proteomes" id="UP000092461">
    <property type="component" value="Unassembled WGS sequence"/>
</dbReference>
<name>A0A1B0CNJ9_LUTLO</name>
<evidence type="ECO:0000313" key="4">
    <source>
        <dbReference type="EnsemblMetazoa" id="LLOJ006321-PA"/>
    </source>
</evidence>
<protein>
    <recommendedName>
        <fullName evidence="3">Protein kinase domain-containing protein</fullName>
    </recommendedName>
</protein>
<dbReference type="SUPFAM" id="SSF56112">
    <property type="entry name" value="Protein kinase-like (PK-like)"/>
    <property type="match status" value="1"/>
</dbReference>
<dbReference type="InterPro" id="IPR011009">
    <property type="entry name" value="Kinase-like_dom_sf"/>
</dbReference>
<dbReference type="PANTHER" id="PTHR24418">
    <property type="entry name" value="TYROSINE-PROTEIN KINASE"/>
    <property type="match status" value="1"/>
</dbReference>
<dbReference type="GO" id="GO:0002009">
    <property type="term" value="P:morphogenesis of an epithelium"/>
    <property type="evidence" value="ECO:0007669"/>
    <property type="project" value="UniProtKB-ARBA"/>
</dbReference>
<dbReference type="InterPro" id="IPR050198">
    <property type="entry name" value="Non-receptor_tyrosine_kinases"/>
</dbReference>
<evidence type="ECO:0000313" key="5">
    <source>
        <dbReference type="Proteomes" id="UP000092461"/>
    </source>
</evidence>
<dbReference type="InterPro" id="IPR001245">
    <property type="entry name" value="Ser-Thr/Tyr_kinase_cat_dom"/>
</dbReference>
<reference evidence="4" key="1">
    <citation type="submission" date="2020-05" db="UniProtKB">
        <authorList>
            <consortium name="EnsemblMetazoa"/>
        </authorList>
    </citation>
    <scope>IDENTIFICATION</scope>
    <source>
        <strain evidence="4">Jacobina</strain>
    </source>
</reference>
<keyword evidence="5" id="KW-1185">Reference proteome</keyword>
<dbReference type="Pfam" id="PF07714">
    <property type="entry name" value="PK_Tyr_Ser-Thr"/>
    <property type="match status" value="2"/>
</dbReference>
<feature type="domain" description="Protein kinase" evidence="3">
    <location>
        <begin position="1"/>
        <end position="163"/>
    </location>
</feature>
<proteinExistence type="predicted"/>
<evidence type="ECO:0000256" key="1">
    <source>
        <dbReference type="ARBA" id="ARBA00022741"/>
    </source>
</evidence>
<dbReference type="Gene3D" id="1.10.510.10">
    <property type="entry name" value="Transferase(Phosphotransferase) domain 1"/>
    <property type="match status" value="2"/>
</dbReference>
<evidence type="ECO:0000259" key="3">
    <source>
        <dbReference type="PROSITE" id="PS50011"/>
    </source>
</evidence>
<dbReference type="GO" id="GO:0004672">
    <property type="term" value="F:protein kinase activity"/>
    <property type="evidence" value="ECO:0007669"/>
    <property type="project" value="InterPro"/>
</dbReference>
<keyword evidence="2" id="KW-0067">ATP-binding</keyword>
<dbReference type="EnsemblMetazoa" id="LLOJ006321-RA">
    <property type="protein sequence ID" value="LLOJ006321-PA"/>
    <property type="gene ID" value="LLOJ006321"/>
</dbReference>
<sequence length="170" mass="19746">MSEGDTADERCIAVDRSLDLSEFPTLEHENLVKFIGLVFTNKHIYLVTEYMSKGSLVDYLRSRGRQHITRKDQINFALAMISKRFSNKSDMWSFGILLWEIYSFGRVPYPRIPLADVVKHVEVGYKMEAPEGCPPEIYEMMRQAWDLNPLRRPNFGDLKVKLLQLKNATT</sequence>
<dbReference type="AlphaFoldDB" id="A0A1B0CNJ9"/>
<evidence type="ECO:0000256" key="2">
    <source>
        <dbReference type="ARBA" id="ARBA00022840"/>
    </source>
</evidence>
<accession>A0A1B0CNJ9</accession>